<sequence length="156" mass="16844">MRAEDDDQVVASISLKTGFPVEVVKKCYLAALLELRADARVHIYLSLFAAKRAVALLRQADSERESQGSPEREPARTQRPPGSLLPPGGAFHSQSSSESDRSVSDALELGGHEVALGRRKDADPRAGGDNRTSLHAPPLSRGMAQPRQQSVSRIAH</sequence>
<accession>A0A4P7L822</accession>
<feature type="region of interest" description="Disordered" evidence="1">
    <location>
        <begin position="59"/>
        <end position="156"/>
    </location>
</feature>
<feature type="compositionally biased region" description="Basic and acidic residues" evidence="1">
    <location>
        <begin position="115"/>
        <end position="128"/>
    </location>
</feature>
<evidence type="ECO:0000313" key="2">
    <source>
        <dbReference type="EMBL" id="QBY51425.1"/>
    </source>
</evidence>
<dbReference type="EMBL" id="CP038634">
    <property type="protein sequence ID" value="QBY51425.1"/>
    <property type="molecule type" value="Genomic_DNA"/>
</dbReference>
<dbReference type="InterPro" id="IPR021945">
    <property type="entry name" value="DUF3562"/>
</dbReference>
<organism evidence="2 3">
    <name type="scientific">Cupriavidus oxalaticus</name>
    <dbReference type="NCBI Taxonomy" id="96344"/>
    <lineage>
        <taxon>Bacteria</taxon>
        <taxon>Pseudomonadati</taxon>
        <taxon>Pseudomonadota</taxon>
        <taxon>Betaproteobacteria</taxon>
        <taxon>Burkholderiales</taxon>
        <taxon>Burkholderiaceae</taxon>
        <taxon>Cupriavidus</taxon>
    </lineage>
</organism>
<proteinExistence type="predicted"/>
<evidence type="ECO:0000256" key="1">
    <source>
        <dbReference type="SAM" id="MobiDB-lite"/>
    </source>
</evidence>
<feature type="compositionally biased region" description="Polar residues" evidence="1">
    <location>
        <begin position="146"/>
        <end position="156"/>
    </location>
</feature>
<evidence type="ECO:0000313" key="3">
    <source>
        <dbReference type="Proteomes" id="UP000295294"/>
    </source>
</evidence>
<dbReference type="OrthoDB" id="8970695at2"/>
<dbReference type="Pfam" id="PF12085">
    <property type="entry name" value="DUF3562"/>
    <property type="match status" value="1"/>
</dbReference>
<gene>
    <name evidence="2" type="ORF">E0W60_09990</name>
</gene>
<dbReference type="KEGG" id="cox:E0W60_09990"/>
<name>A0A4P7L822_9BURK</name>
<protein>
    <submittedName>
        <fullName evidence="2">DUF3562 domain-containing protein</fullName>
    </submittedName>
</protein>
<dbReference type="Proteomes" id="UP000295294">
    <property type="component" value="Chromosome 1"/>
</dbReference>
<feature type="compositionally biased region" description="Basic and acidic residues" evidence="1">
    <location>
        <begin position="60"/>
        <end position="76"/>
    </location>
</feature>
<dbReference type="AlphaFoldDB" id="A0A4P7L822"/>
<reference evidence="2 3" key="1">
    <citation type="submission" date="2019-03" db="EMBL/GenBank/DDBJ databases">
        <title>Efficiently degradation of phenoxyalkanoic acid herbicides by Cupriavidus oxalaticus strain X32.</title>
        <authorList>
            <person name="Sheng X."/>
        </authorList>
    </citation>
    <scope>NUCLEOTIDE SEQUENCE [LARGE SCALE GENOMIC DNA]</scope>
    <source>
        <strain evidence="2 3">X32</strain>
    </source>
</reference>